<dbReference type="Pfam" id="PF25954">
    <property type="entry name" value="Beta-barrel_RND_2"/>
    <property type="match status" value="1"/>
</dbReference>
<keyword evidence="5" id="KW-0732">Signal</keyword>
<evidence type="ECO:0000256" key="3">
    <source>
        <dbReference type="ARBA" id="ARBA00022448"/>
    </source>
</evidence>
<dbReference type="RefSeq" id="WP_146472329.1">
    <property type="nucleotide sequence ID" value="NZ_BNCF01000009.1"/>
</dbReference>
<keyword evidence="3" id="KW-0813">Transport</keyword>
<evidence type="ECO:0000256" key="1">
    <source>
        <dbReference type="ARBA" id="ARBA00004196"/>
    </source>
</evidence>
<reference evidence="9" key="2">
    <citation type="submission" date="2020-09" db="EMBL/GenBank/DDBJ databases">
        <authorList>
            <person name="Sun Q."/>
            <person name="Kim S."/>
        </authorList>
    </citation>
    <scope>NUCLEOTIDE SEQUENCE</scope>
    <source>
        <strain evidence="9">KCTC 32020</strain>
    </source>
</reference>
<dbReference type="Gene3D" id="2.40.420.20">
    <property type="match status" value="1"/>
</dbReference>
<dbReference type="Pfam" id="PF25917">
    <property type="entry name" value="BSH_RND"/>
    <property type="match status" value="1"/>
</dbReference>
<comment type="subcellular location">
    <subcellularLocation>
        <location evidence="1">Cell envelope</location>
    </subcellularLocation>
</comment>
<dbReference type="Pfam" id="PF25967">
    <property type="entry name" value="RND-MFP_C"/>
    <property type="match status" value="1"/>
</dbReference>
<dbReference type="InterPro" id="IPR058625">
    <property type="entry name" value="MdtA-like_BSH"/>
</dbReference>
<evidence type="ECO:0000313" key="10">
    <source>
        <dbReference type="Proteomes" id="UP000636453"/>
    </source>
</evidence>
<dbReference type="PANTHER" id="PTHR30469">
    <property type="entry name" value="MULTIDRUG RESISTANCE PROTEIN MDTA"/>
    <property type="match status" value="1"/>
</dbReference>
<accession>A0A919DDM3</accession>
<keyword evidence="4" id="KW-0175">Coiled coil</keyword>
<evidence type="ECO:0000259" key="7">
    <source>
        <dbReference type="Pfam" id="PF25954"/>
    </source>
</evidence>
<feature type="signal peptide" evidence="5">
    <location>
        <begin position="1"/>
        <end position="19"/>
    </location>
</feature>
<dbReference type="AlphaFoldDB" id="A0A919DDM3"/>
<dbReference type="NCBIfam" id="TIGR01730">
    <property type="entry name" value="RND_mfp"/>
    <property type="match status" value="1"/>
</dbReference>
<dbReference type="OrthoDB" id="9806939at2"/>
<dbReference type="Proteomes" id="UP000636453">
    <property type="component" value="Unassembled WGS sequence"/>
</dbReference>
<feature type="coiled-coil region" evidence="4">
    <location>
        <begin position="98"/>
        <end position="163"/>
    </location>
</feature>
<dbReference type="GO" id="GO:1990281">
    <property type="term" value="C:efflux pump complex"/>
    <property type="evidence" value="ECO:0007669"/>
    <property type="project" value="TreeGrafter"/>
</dbReference>
<gene>
    <name evidence="9" type="ORF">GCM10007167_17910</name>
</gene>
<name>A0A919DDM3_9GAMM</name>
<evidence type="ECO:0000256" key="5">
    <source>
        <dbReference type="SAM" id="SignalP"/>
    </source>
</evidence>
<dbReference type="Gene3D" id="2.40.50.100">
    <property type="match status" value="1"/>
</dbReference>
<dbReference type="Gene3D" id="1.10.287.470">
    <property type="entry name" value="Helix hairpin bin"/>
    <property type="match status" value="1"/>
</dbReference>
<feature type="domain" description="CusB-like beta-barrel" evidence="7">
    <location>
        <begin position="206"/>
        <end position="275"/>
    </location>
</feature>
<keyword evidence="10" id="KW-1185">Reference proteome</keyword>
<evidence type="ECO:0000259" key="8">
    <source>
        <dbReference type="Pfam" id="PF25967"/>
    </source>
</evidence>
<protein>
    <submittedName>
        <fullName evidence="9">Resistance-nodulation-cell division (RND) efflux membrane fusion protein</fullName>
    </submittedName>
</protein>
<comment type="similarity">
    <text evidence="2">Belongs to the membrane fusion protein (MFP) (TC 8.A.1) family.</text>
</comment>
<dbReference type="GO" id="GO:0015562">
    <property type="term" value="F:efflux transmembrane transporter activity"/>
    <property type="evidence" value="ECO:0007669"/>
    <property type="project" value="TreeGrafter"/>
</dbReference>
<sequence>MRVAAVLPGVVLASVLALAACAGEEKPAEAPRPALVTRPLRADAAATAYPGEVRAREESVLAFRIGGALIERRVDVGDRVRAGQVLAVIDPRDVAQQAGAARAQLAAAEAQLQRARADRQRIAALAAQQLVSRSTLDSAEAALAAAQGQAEAARAQAAIARNQAAYAQLRAPRDGVIARREAEVGQVVGAGQPVFALAADGGREVAFAVPEGEAGALRPGQAVSVELWSRPGQRWRGRVREVAPAADPASRTFAVRATVDAPADALALGQSARVYRVAEAASLAVPLAAVQRGANGTAVWVVDPASRTVRLRPVRTGPFAEDAVPVLDGLRGDEWVVAAGGHLLREGQAVTPVDARNRPVLPARAER</sequence>
<dbReference type="InterPro" id="IPR006143">
    <property type="entry name" value="RND_pump_MFP"/>
</dbReference>
<dbReference type="InterPro" id="IPR058792">
    <property type="entry name" value="Beta-barrel_RND_2"/>
</dbReference>
<reference evidence="9" key="1">
    <citation type="journal article" date="2014" name="Int. J. Syst. Evol. Microbiol.">
        <title>Complete genome sequence of Corynebacterium casei LMG S-19264T (=DSM 44701T), isolated from a smear-ripened cheese.</title>
        <authorList>
            <consortium name="US DOE Joint Genome Institute (JGI-PGF)"/>
            <person name="Walter F."/>
            <person name="Albersmeier A."/>
            <person name="Kalinowski J."/>
            <person name="Ruckert C."/>
        </authorList>
    </citation>
    <scope>NUCLEOTIDE SEQUENCE</scope>
    <source>
        <strain evidence="9">KCTC 32020</strain>
    </source>
</reference>
<evidence type="ECO:0000259" key="6">
    <source>
        <dbReference type="Pfam" id="PF25917"/>
    </source>
</evidence>
<comment type="caution">
    <text evidence="9">The sequence shown here is derived from an EMBL/GenBank/DDBJ whole genome shotgun (WGS) entry which is preliminary data.</text>
</comment>
<dbReference type="PANTHER" id="PTHR30469:SF38">
    <property type="entry name" value="HLYD FAMILY SECRETION PROTEIN"/>
    <property type="match status" value="1"/>
</dbReference>
<proteinExistence type="inferred from homology"/>
<dbReference type="InterPro" id="IPR058627">
    <property type="entry name" value="MdtA-like_C"/>
</dbReference>
<feature type="domain" description="Multidrug resistance protein MdtA-like barrel-sandwich hybrid" evidence="6">
    <location>
        <begin position="64"/>
        <end position="196"/>
    </location>
</feature>
<feature type="domain" description="Multidrug resistance protein MdtA-like C-terminal permuted SH3" evidence="8">
    <location>
        <begin position="284"/>
        <end position="340"/>
    </location>
</feature>
<evidence type="ECO:0000256" key="4">
    <source>
        <dbReference type="SAM" id="Coils"/>
    </source>
</evidence>
<organism evidence="9 10">
    <name type="scientific">Vulcaniibacterium thermophilum</name>
    <dbReference type="NCBI Taxonomy" id="1169913"/>
    <lineage>
        <taxon>Bacteria</taxon>
        <taxon>Pseudomonadati</taxon>
        <taxon>Pseudomonadota</taxon>
        <taxon>Gammaproteobacteria</taxon>
        <taxon>Lysobacterales</taxon>
        <taxon>Lysobacteraceae</taxon>
        <taxon>Vulcaniibacterium</taxon>
    </lineage>
</organism>
<feature type="chain" id="PRO_5037504926" evidence="5">
    <location>
        <begin position="20"/>
        <end position="367"/>
    </location>
</feature>
<dbReference type="PROSITE" id="PS51257">
    <property type="entry name" value="PROKAR_LIPOPROTEIN"/>
    <property type="match status" value="1"/>
</dbReference>
<evidence type="ECO:0000313" key="9">
    <source>
        <dbReference type="EMBL" id="GHE36168.1"/>
    </source>
</evidence>
<dbReference type="SUPFAM" id="SSF111369">
    <property type="entry name" value="HlyD-like secretion proteins"/>
    <property type="match status" value="1"/>
</dbReference>
<dbReference type="EMBL" id="BNCF01000009">
    <property type="protein sequence ID" value="GHE36168.1"/>
    <property type="molecule type" value="Genomic_DNA"/>
</dbReference>
<dbReference type="Gene3D" id="2.40.30.170">
    <property type="match status" value="1"/>
</dbReference>
<evidence type="ECO:0000256" key="2">
    <source>
        <dbReference type="ARBA" id="ARBA00009477"/>
    </source>
</evidence>